<dbReference type="Gene3D" id="1.10.287.210">
    <property type="match status" value="1"/>
</dbReference>
<evidence type="ECO:0000259" key="35">
    <source>
        <dbReference type="Pfam" id="PF00516"/>
    </source>
</evidence>
<dbReference type="FunFam" id="2.170.40.20:FF:000003">
    <property type="entry name" value="Envelope glycoprotein gp160"/>
    <property type="match status" value="1"/>
</dbReference>
<comment type="subunit">
    <text evidence="32">The mature envelope protein (Env) consists of a homotrimer of non-covalently associated gp120-gp41 heterodimers. The resulting complex protrudes from the virus surface as a spike. There seems to be as few as 10 spikes on the average virion. Interacts with host CD4, CCR5 and CXCR4. Gp120 also interacts with the C-type lectins CD209/DC-SIGN and CLEC4M/DC-SIGNR (collectively referred to as DC-SIGN(R)). Gp120 and gp41 interact with GalCer. Gp120 interacts with host ITGA4/ITGB7 complex; on CD4+ T-cells, this interaction results in rapid activation of integrin ITGAL/LFA-1, which facilitates efficient cell-to-cell spreading of HIV-1. Gp120 interacts with cell-associated heparan sulfate; this interaction increases virus infectivity on permissive cells and may be involved in infection of CD4- cells.</text>
</comment>
<dbReference type="Gene3D" id="1.20.5.490">
    <property type="entry name" value="Single helix bin"/>
    <property type="match status" value="1"/>
</dbReference>
<dbReference type="HAMAP" id="MF_04083">
    <property type="entry name" value="HIV_ENV"/>
    <property type="match status" value="1"/>
</dbReference>
<dbReference type="GO" id="GO:0052031">
    <property type="term" value="P:symbiont-mediated perturbation of host defense response"/>
    <property type="evidence" value="ECO:0007669"/>
    <property type="project" value="UniProtKB-UniRule"/>
</dbReference>
<keyword evidence="7 33" id="KW-1168">Fusion of virus membrane with host membrane</keyword>
<evidence type="ECO:0000256" key="20">
    <source>
        <dbReference type="ARBA" id="ARBA00022879"/>
    </source>
</evidence>
<name>M9ZZ83_HV1</name>
<feature type="chain" id="PRO_5023239143" description="Transmembrane protein gp41" evidence="33">
    <location>
        <begin position="520"/>
        <end position="864"/>
    </location>
</feature>
<evidence type="ECO:0000256" key="22">
    <source>
        <dbReference type="ARBA" id="ARBA00022989"/>
    </source>
</evidence>
<dbReference type="GO" id="GO:0019031">
    <property type="term" value="C:viral envelope"/>
    <property type="evidence" value="ECO:0007669"/>
    <property type="project" value="UniProtKB-KW"/>
</dbReference>
<evidence type="ECO:0000256" key="24">
    <source>
        <dbReference type="ARBA" id="ARBA00023054"/>
    </source>
</evidence>
<dbReference type="SUPFAM" id="SSF58069">
    <property type="entry name" value="Virus ectodomain"/>
    <property type="match status" value="1"/>
</dbReference>
<comment type="subcellular location">
    <molecule>Surface protein gp120</molecule>
    <subcellularLocation>
        <location evidence="33">Virion membrane</location>
        <topology evidence="33">Peripheral membrane protein</topology>
    </subcellularLocation>
    <subcellularLocation>
        <location evidence="33">Host cell membrane</location>
        <topology evidence="33">Peripheral membrane protein</topology>
    </subcellularLocation>
    <subcellularLocation>
        <location evidence="33">Host endosome membrane</location>
        <topology evidence="33">Single-pass type I membrane protein</topology>
    </subcellularLocation>
    <text evidence="33">The surface protein is not anchored to the viral envelope, but associates with the extravirion surface through its binding to TM. It is probably concentrated at the site of budding and incorporated into the virions possibly by contacts between the cytoplasmic tail of Env and the N-terminus of Gag.</text>
</comment>
<evidence type="ECO:0000256" key="14">
    <source>
        <dbReference type="ARBA" id="ARBA00022692"/>
    </source>
</evidence>
<keyword evidence="17 33" id="KW-1161">Viral attachment to host cell</keyword>
<comment type="domain">
    <text evidence="33">The CD4-binding region is targeted by the antibody b12.</text>
</comment>
<keyword evidence="23 33" id="KW-1039">Host endosome</keyword>
<comment type="PTM">
    <text evidence="33">Palmitoylation of the transmembrane protein and of Env polyprotein (prior to its proteolytic cleavage) is essential for their association with host cell membrane lipid rafts. Palmitoylation is therefore required for envelope trafficking to classical lipid rafts, but not for viral replication.</text>
</comment>
<evidence type="ECO:0000256" key="3">
    <source>
        <dbReference type="ARBA" id="ARBA00004505"/>
    </source>
</evidence>
<feature type="lipid moiety-binding region" description="S-palmitoyl cysteine; by host" evidence="33">
    <location>
        <position position="845"/>
    </location>
</feature>
<dbReference type="GO" id="GO:0019062">
    <property type="term" value="P:virion attachment to host cell"/>
    <property type="evidence" value="ECO:0007669"/>
    <property type="project" value="UniProtKB-UniRule"/>
</dbReference>
<feature type="region of interest" description="CD4-binding loop" evidence="33">
    <location>
        <begin position="369"/>
        <end position="379"/>
    </location>
</feature>
<keyword evidence="12 33" id="KW-1162">Viral penetration into host cytoplasm</keyword>
<dbReference type="GO" id="GO:0019082">
    <property type="term" value="P:viral protein processing"/>
    <property type="evidence" value="ECO:0007669"/>
    <property type="project" value="UniProtKB-UniRule"/>
</dbReference>
<evidence type="ECO:0000313" key="37">
    <source>
        <dbReference type="EMBL" id="AGK37841.1"/>
    </source>
</evidence>
<feature type="transmembrane region" description="Helical" evidence="34">
    <location>
        <begin position="686"/>
        <end position="713"/>
    </location>
</feature>
<feature type="lipid moiety-binding region" description="S-palmitoyl cysteine; by host" evidence="33">
    <location>
        <position position="772"/>
    </location>
</feature>
<dbReference type="GO" id="GO:0075512">
    <property type="term" value="P:clathrin-dependent endocytosis of virus by host cell"/>
    <property type="evidence" value="ECO:0007669"/>
    <property type="project" value="UniProtKB-UniRule"/>
</dbReference>
<feature type="domain" description="Retroviral envelope protein GP41-like" evidence="36">
    <location>
        <begin position="538"/>
        <end position="727"/>
    </location>
</feature>
<comment type="caution">
    <text evidence="33 34">Lacks conserved residue(s) required for the propagation of feature annotation.</text>
</comment>
<evidence type="ECO:0000256" key="13">
    <source>
        <dbReference type="ARBA" id="ARBA00022685"/>
    </source>
</evidence>
<keyword evidence="21 33" id="KW-1164">Virus endocytosis by host</keyword>
<gene>
    <name evidence="33 37" type="primary">env</name>
</gene>
<feature type="region of interest" description="Immunosuppression" evidence="33">
    <location>
        <begin position="582"/>
        <end position="600"/>
    </location>
</feature>
<dbReference type="FunFam" id="1.20.5.490:FF:000001">
    <property type="entry name" value="Envelope glycoprotein gp160"/>
    <property type="match status" value="1"/>
</dbReference>
<evidence type="ECO:0000256" key="15">
    <source>
        <dbReference type="ARBA" id="ARBA00022703"/>
    </source>
</evidence>
<feature type="disulfide bond" evidence="33">
    <location>
        <begin position="606"/>
        <end position="612"/>
    </location>
</feature>
<comment type="function">
    <text evidence="33">Transmembrane protein gp41: Acts as a class I viral fusion protein. Under the current model, the protein has at least 3 conformational states: pre-fusion native state, pre-hairpin intermediate state, and post-fusion hairpin state. During fusion of viral and target intracellular membranes, the coiled coil regions (heptad repeats) assume a trimer-of-hairpins structure, positioning the fusion peptide in close proximity to the C-terminal region of the ectodomain. The formation of this structure appears to drive apposition and subsequent fusion of viral and target cell membranes. Complete fusion occurs in host cell endosomes and is dynamin-dependent, however some lipid transfer might occur at the plasma membrane. The virus undergoes clathrin-dependent internalization long before endosomal fusion, thus minimizing the surface exposure of conserved viral epitopes during fusion and reducing the efficacy of inhibitors targeting these epitopes. Membranes fusion leads to delivery of the nucleocapsid into the cytoplasm.</text>
</comment>
<evidence type="ECO:0000256" key="9">
    <source>
        <dbReference type="ARBA" id="ARBA00022511"/>
    </source>
</evidence>
<evidence type="ECO:0000256" key="26">
    <source>
        <dbReference type="ARBA" id="ARBA00023139"/>
    </source>
</evidence>
<keyword evidence="13 33" id="KW-0165">Cleavage on pair of basic residues</keyword>
<proteinExistence type="inferred from homology"/>
<evidence type="ECO:0000256" key="25">
    <source>
        <dbReference type="ARBA" id="ARBA00023136"/>
    </source>
</evidence>
<evidence type="ECO:0000256" key="32">
    <source>
        <dbReference type="ARBA" id="ARBA00062028"/>
    </source>
</evidence>
<feature type="site" description="Cleavage; by host furin" evidence="33">
    <location>
        <begin position="519"/>
        <end position="520"/>
    </location>
</feature>
<dbReference type="GO" id="GO:1903908">
    <property type="term" value="P:positive regulation of plasma membrane raft polarization"/>
    <property type="evidence" value="ECO:0007669"/>
    <property type="project" value="UniProtKB-UniRule"/>
</dbReference>
<evidence type="ECO:0000259" key="36">
    <source>
        <dbReference type="Pfam" id="PF00517"/>
    </source>
</evidence>
<dbReference type="CDD" id="cd09909">
    <property type="entry name" value="HIV-1-like_HR1-HR2"/>
    <property type="match status" value="1"/>
</dbReference>
<feature type="transmembrane region" description="Helical" evidence="34">
    <location>
        <begin position="20"/>
        <end position="42"/>
    </location>
</feature>
<dbReference type="InterPro" id="IPR036377">
    <property type="entry name" value="Gp120_core_sf"/>
</dbReference>
<evidence type="ECO:0000256" key="1">
    <source>
        <dbReference type="ARBA" id="ARBA00004402"/>
    </source>
</evidence>
<keyword evidence="11 33" id="KW-0945">Host-virus interaction</keyword>
<dbReference type="GO" id="GO:0019064">
    <property type="term" value="P:fusion of virus membrane with host plasma membrane"/>
    <property type="evidence" value="ECO:0007669"/>
    <property type="project" value="UniProtKB-UniRule"/>
</dbReference>
<evidence type="ECO:0000256" key="30">
    <source>
        <dbReference type="ARBA" id="ARBA00023288"/>
    </source>
</evidence>
<keyword evidence="24 33" id="KW-0175">Coiled coil</keyword>
<evidence type="ECO:0000256" key="33">
    <source>
        <dbReference type="HAMAP-Rule" id="MF_04083"/>
    </source>
</evidence>
<keyword evidence="29 33" id="KW-0899">Viral immunoevasion</keyword>
<dbReference type="SUPFAM" id="SSF56502">
    <property type="entry name" value="gp120 core"/>
    <property type="match status" value="2"/>
</dbReference>
<dbReference type="GO" id="GO:0055036">
    <property type="term" value="C:virion membrane"/>
    <property type="evidence" value="ECO:0007669"/>
    <property type="project" value="UniProtKB-SubCell"/>
</dbReference>
<organism evidence="37">
    <name type="scientific">Human immunodeficiency virus type 1</name>
    <name type="common">HIV-1</name>
    <dbReference type="NCBI Taxonomy" id="11676"/>
    <lineage>
        <taxon>Viruses</taxon>
        <taxon>Riboviria</taxon>
        <taxon>Pararnavirae</taxon>
        <taxon>Artverviricota</taxon>
        <taxon>Revtraviricetes</taxon>
        <taxon>Ortervirales</taxon>
        <taxon>Retroviridae</taxon>
        <taxon>Orthoretrovirinae</taxon>
        <taxon>Lentivirus</taxon>
        <taxon>Lentivirus humimdef1</taxon>
    </lineage>
</organism>
<dbReference type="InterPro" id="IPR000777">
    <property type="entry name" value="HIV1_Gp120"/>
</dbReference>
<evidence type="ECO:0000256" key="34">
    <source>
        <dbReference type="RuleBase" id="RU363095"/>
    </source>
</evidence>
<feature type="topological domain" description="Cytoplasmic" evidence="33">
    <location>
        <begin position="714"/>
        <end position="864"/>
    </location>
</feature>
<dbReference type="Gene3D" id="2.170.40.20">
    <property type="entry name" value="Human immunodeficiency virus 1, Gp160, envelope glycoprotein"/>
    <property type="match status" value="2"/>
</dbReference>
<keyword evidence="10 33" id="KW-1165">Clathrin-mediated endocytosis of virus by host</keyword>
<dbReference type="GO" id="GO:0044175">
    <property type="term" value="C:host cell endosome membrane"/>
    <property type="evidence" value="ECO:0007669"/>
    <property type="project" value="UniProtKB-SubCell"/>
</dbReference>
<dbReference type="GO" id="GO:1903911">
    <property type="term" value="P:positive regulation of receptor clustering"/>
    <property type="evidence" value="ECO:0007669"/>
    <property type="project" value="UniProtKB-UniRule"/>
</dbReference>
<feature type="domain" description="Human immunodeficiency virus 1 envelope glycoprotein Gp120" evidence="35">
    <location>
        <begin position="34"/>
        <end position="519"/>
    </location>
</feature>
<evidence type="ECO:0000256" key="5">
    <source>
        <dbReference type="ARBA" id="ARBA00004578"/>
    </source>
</evidence>
<feature type="disulfide bond" evidence="33">
    <location>
        <begin position="236"/>
        <end position="247"/>
    </location>
</feature>
<dbReference type="GO" id="GO:0005198">
    <property type="term" value="F:structural molecule activity"/>
    <property type="evidence" value="ECO:0007669"/>
    <property type="project" value="UniProtKB-UniRule"/>
</dbReference>
<feature type="region of interest" description="Fusion peptide" evidence="33">
    <location>
        <begin position="520"/>
        <end position="540"/>
    </location>
</feature>
<evidence type="ECO:0000256" key="6">
    <source>
        <dbReference type="ARBA" id="ARBA00004650"/>
    </source>
</evidence>
<evidence type="ECO:0000256" key="10">
    <source>
        <dbReference type="ARBA" id="ARBA00022570"/>
    </source>
</evidence>
<reference evidence="37" key="2">
    <citation type="submission" date="2013-03" db="EMBL/GenBank/DDBJ databases">
        <authorList>
            <person name="Roche M.J."/>
            <person name="Salimi H."/>
            <person name="Duncan R."/>
            <person name="Wilkinson B.L."/>
            <person name="Chikere K."/>
            <person name="Moore M.S."/>
            <person name="Webb N.E."/>
            <person name="Zappi H."/>
            <person name="Sterjovski J."/>
            <person name="Flynn J."/>
            <person name="Ellett A."/>
            <person name="Gray L.R."/>
            <person name="Lee B."/>
            <person name="Jubb B."/>
            <person name="Westby M."/>
            <person name="Ramsland P.A."/>
            <person name="Lewin S.R."/>
            <person name="Payne R.J."/>
            <person name="Churchill M.J."/>
            <person name="Gorry P.R."/>
        </authorList>
    </citation>
    <scope>NUCLEOTIDE SEQUENCE</scope>
    <source>
        <strain evidence="37">17Res</strain>
    </source>
</reference>
<comment type="domain">
    <text evidence="33 34">The 17 amino acids long immunosuppressive region is present in many retroviral envelope proteins. Synthetic peptides derived from this relatively conserved sequence inhibit immune function in vitro and in vivo.</text>
</comment>
<comment type="function">
    <text evidence="33">Surface protein gp120: Attaches the virus to the host lymphoid cell by binding to the primary receptor CD4. This interaction induces a structural rearrangement creating a high affinity binding site for a chemokine coreceptor like CXCR4 and/or CCR5. Acts as a ligand for CD209/DC-SIGN and CLEC4M/DC-SIGNR, which are respectively found on dendritic cells (DCs), and on endothelial cells of liver sinusoids and lymph node sinuses. These interactions allow capture of viral particles at mucosal surfaces by these cells and subsequent transmission to permissive cells. HIV subverts the migration properties of dendritic cells to gain access to CD4+ T-cells in lymph nodes. Virus transmission to permissive T-cells occurs either in trans (without DCs infection, through viral capture and transmission), or in cis (following DCs productive infection, through the usual CD4-gp120 interaction), thereby inducing a robust infection. In trans infection, bound virions remain infectious over days and it is proposed that they are not degraded, but protected in non-lysosomal acidic organelles within the DCs close to the cell membrane thus contributing to the viral infectious potential during DCs' migration from the periphery to the lymphoid tissues. On arrival at lymphoid tissues, intact virions recycle back to DCs' cell surface allowing virus transmission to CD4+ T-cells.</text>
</comment>
<sequence>MRVKEKYQHLWRWGWRWGTMLLGMLMICSATEKLWVTVYYGVPVWKEANTTLFCASDAKAYDTEVHNVWATHACVPTDPSPQEVLLENVTENFNMWKNNMVEQMHEDIISLWDQSLKPCVKLTPLCVTLDCTDLKNTTNTTTTNHTTITNSTGKMREEMKNCSFNITTPIRDKIKKEYALFYKLDVVPIDDKKTNSTSYRLISCNTSVITQACPKISFEPIPIHYCAPAGFAILKCNDKMFNGSGPCKNVSTVQCTHGIKPVVSTQLLLNGSLAEEEVVIRSQNLTNNAKTIIVQLNESVVINCTRPGNNTRKSIHMGPGSSFYATGDVIGDIRQAHCNISKAQWNNTLRQIAIKLREQFNKTISFNRSSGGDPEIVMHSFNCRGEFFYCNTTQLFNSTWEFNSTGNFTQLSNWTGSNNTDPITLPCRIKQIINMWQEVGKAMYAPPIRGEINCSSNITGVLLVRDGGNDSDREIFRPGGGDMRDNWRSELYKYKVVQIEPLGVAPTKAKRRVVQREKRAVGIGAVLLGFLGAAGSTMGAASLTLTVQARLLLSGIAQQQSNLLRAIEAQQHLLQLTVWGIKQLQARVLAVERYLKDQQLLGIWGCSGRLICPTAVPWNTSWSNKSYGQIWDNMTWMEWEREIQKYTHIIYGLIEESQNQQEKNEQELLELDKWASLWSWFDISNWLWYIRIFIMIVGGLIGLRIIFAVISIVNRVRQGYSPLSFQTRFPATRGLDRPEGIEEEGGERDRDRSIRLVDGSLALIWDDLRSLCLFSYHRLRDLLLIVTRIVELLGRRGWEALKYWWNLLQYWSQELKNSAVSLLNATAIAVAEGTDRVIEVVQGACRAIRHIPRRIRQGLERILL</sequence>
<keyword evidence="9 33" id="KW-1032">Host cell membrane</keyword>
<keyword evidence="20 33" id="KW-0261">Viral envelope protein</keyword>
<evidence type="ECO:0000256" key="19">
    <source>
        <dbReference type="ARBA" id="ARBA00022870"/>
    </source>
</evidence>
<keyword evidence="19 33" id="KW-1043">Host membrane</keyword>
<dbReference type="GO" id="GO:0020002">
    <property type="term" value="C:host cell plasma membrane"/>
    <property type="evidence" value="ECO:0007669"/>
    <property type="project" value="UniProtKB-SubCell"/>
</dbReference>
<keyword evidence="30 33" id="KW-0449">Lipoprotein</keyword>
<evidence type="ECO:0000256" key="27">
    <source>
        <dbReference type="ARBA" id="ARBA00023157"/>
    </source>
</evidence>
<evidence type="ECO:0000256" key="2">
    <source>
        <dbReference type="ARBA" id="ARBA00004433"/>
    </source>
</evidence>
<comment type="subcellular location">
    <molecule>Transmembrane protein gp41</molecule>
    <subcellularLocation>
        <location evidence="33">Virion membrane</location>
        <topology evidence="33">Single-pass type I membrane protein</topology>
    </subcellularLocation>
    <subcellularLocation>
        <location evidence="33">Host cell membrane</location>
        <topology evidence="33">Single-pass type I membrane protein</topology>
    </subcellularLocation>
    <subcellularLocation>
        <location evidence="33">Host endosome membrane</location>
        <topology evidence="33">Single-pass type I membrane protein</topology>
    </subcellularLocation>
    <text evidence="33">It is probably concentrated at the site of budding and incorporated into the virions possibly by contacts between the cytoplasmic tail of Env and the N-terminus of Gag.</text>
</comment>
<feature type="short sequence motif" description="Di-leucine internalization motif" evidence="33">
    <location>
        <begin position="863"/>
        <end position="864"/>
    </location>
</feature>
<keyword evidence="14 33" id="KW-0812">Transmembrane</keyword>
<keyword evidence="22 33" id="KW-1133">Transmembrane helix</keyword>
<evidence type="ECO:0000256" key="21">
    <source>
        <dbReference type="ARBA" id="ARBA00022890"/>
    </source>
</evidence>
<dbReference type="Pfam" id="PF00516">
    <property type="entry name" value="GP120"/>
    <property type="match status" value="1"/>
</dbReference>
<keyword evidence="26 33" id="KW-0564">Palmitate</keyword>
<accession>M9ZZ83</accession>
<evidence type="ECO:0000256" key="29">
    <source>
        <dbReference type="ARBA" id="ARBA00023280"/>
    </source>
</evidence>
<keyword evidence="28 33" id="KW-0325">Glycoprotein</keyword>
<keyword evidence="31 33" id="KW-1160">Virus entry into host cell</keyword>
<comment type="subunit">
    <text evidence="33">The mature envelope protein (Env) consists of a homotrimer of non-covalently associated gp120-gp41 heterodimers. The resulting complex protrudes from the virus surface as a spike. There seems to be as few as 10 spikes on the average virion. Surface protein gp120 interacts with host CD4, CCR5 and CXCR4. Gp120 also interacts with the C-type lectins CD209/DC-SIGN and CLEC4M/DC-SIGNR (collectively referred to as DC-SIGN(R)). Gp120 and gp41 interact with GalCer. Gp120 interacts with host ITGA4/ITGB7 complex; on CD4+ T-cells, this interaction results in rapid activation of integrin ITGAL/LFA-1, which facilitates efficient cell-to-cell spreading of HIV-1. Gp120 interacts with cell-associated heparan sulfate; this interaction increases virus infectivity on permissive cells and may be involved in infection of CD4- cells.</text>
</comment>
<comment type="domain">
    <text evidence="33">Some of the most genetically diverse regions of the viral genome are present in Env. They are called variable regions 1 through 5 (V1 through V5). Coreceptor usage of gp120 is determined mainly by the primary structure of the third variable region (V3) in the outer domain of gp120. The sequence of V3 determines which coreceptor, CCR5 and/or CXCR4 (corresponding to R5/macrophage, X4/T cell and R5X4/T cell and macrophage tropism), is used to trigger the fusion potential of the Env complex, and hence which cells the virus can infect. Binding to CCR5 involves a region adjacent in addition to V3.</text>
</comment>
<evidence type="ECO:0000256" key="18">
    <source>
        <dbReference type="ARBA" id="ARBA00022844"/>
    </source>
</evidence>
<evidence type="ECO:0000256" key="31">
    <source>
        <dbReference type="ARBA" id="ARBA00023296"/>
    </source>
</evidence>
<dbReference type="EMBL" id="KC834605">
    <property type="protein sequence ID" value="AGK37841.1"/>
    <property type="molecule type" value="Genomic_RNA"/>
</dbReference>
<dbReference type="FunFam" id="2.170.40.20:FF:000001">
    <property type="entry name" value="Envelope glycoprotein gp160"/>
    <property type="match status" value="1"/>
</dbReference>
<comment type="similarity">
    <text evidence="33">Belongs to the HIV-1 env protein family.</text>
</comment>
<dbReference type="Pfam" id="PF00517">
    <property type="entry name" value="GP41"/>
    <property type="match status" value="1"/>
</dbReference>
<evidence type="ECO:0000256" key="23">
    <source>
        <dbReference type="ARBA" id="ARBA00023046"/>
    </source>
</evidence>
<comment type="PTM">
    <text evidence="33">Specific enzymatic cleavages in vivo yield mature proteins. Envelope glycoproteins are synthesized as a inactive precursor that is heavily N-glycosylated and processed likely by host cell furin in the Golgi to yield the mature SU and TM proteins. The cleavage site between SU and TM requires the minimal sequence [KR]-X-[KR]-R. About 2 of the 9 disulfide bonds of gp41 are reduced by P4HB/PDI, following binding to CD4 receptor.</text>
</comment>
<evidence type="ECO:0000256" key="11">
    <source>
        <dbReference type="ARBA" id="ARBA00022581"/>
    </source>
</evidence>
<comment type="miscellaneous">
    <text evidence="33">HIV-1 lineages are divided in three main groups, M (for Major), O (for Outlier), and N (for New, or Non-M, Non-O). The vast majority of strains found worldwide belong to the group M. Group O seems to be endemic to and largely confined to Cameroon and neighboring countries in West Central Africa, where these viruses represent a small minority of HIV-1 strains. The group N is represented by a limited number of isolates from Cameroonian persons. The group M is further subdivided in 9 clades or subtypes (A to D, F to H, J and K).</text>
</comment>
<evidence type="ECO:0000256" key="28">
    <source>
        <dbReference type="ARBA" id="ARBA00023180"/>
    </source>
</evidence>
<protein>
    <recommendedName>
        <fullName evidence="33">Envelope glycoprotein gp160</fullName>
    </recommendedName>
    <alternativeName>
        <fullName evidence="33">Env polyprotein</fullName>
    </alternativeName>
    <component>
        <recommendedName>
            <fullName evidence="33">Surface protein gp120</fullName>
            <shortName evidence="33">SU</shortName>
        </recommendedName>
        <alternativeName>
            <fullName evidence="33">Glycoprotein 120</fullName>
            <shortName evidence="33">gp120</shortName>
        </alternativeName>
    </component>
    <component>
        <recommendedName>
            <fullName evidence="33">Transmembrane protein gp41</fullName>
            <shortName evidence="33">TM</shortName>
        </recommendedName>
        <alternativeName>
            <fullName evidence="33">Glycoprotein 41</fullName>
            <shortName evidence="33">gp41</shortName>
        </alternativeName>
    </component>
</protein>
<comment type="domain">
    <text evidence="33">The membrane proximal external region (MPER) present in gp41 is a tryptophan-rich region recognized by the antibodies 2F5, Z13, and 4E10. MPER seems to play a role in fusion.</text>
</comment>
<dbReference type="InterPro" id="IPR037527">
    <property type="entry name" value="Gp160"/>
</dbReference>
<evidence type="ECO:0000256" key="16">
    <source>
        <dbReference type="ARBA" id="ARBA00022729"/>
    </source>
</evidence>
<organismHost>
    <name type="scientific">Homo sapiens</name>
    <name type="common">Human</name>
    <dbReference type="NCBI Taxonomy" id="9606"/>
</organismHost>
<keyword evidence="15 33" id="KW-0053">Apoptosis</keyword>
<feature type="short sequence motif" description="YXXL motif; contains endocytosis signal" evidence="33">
    <location>
        <begin position="720"/>
        <end position="723"/>
    </location>
</feature>
<dbReference type="GO" id="GO:0039654">
    <property type="term" value="P:fusion of virus membrane with host endosome membrane"/>
    <property type="evidence" value="ECO:0007669"/>
    <property type="project" value="UniProtKB-UniRule"/>
</dbReference>
<comment type="function">
    <text evidence="33">Envelope glycoprotein gp160: Oligomerizes in the host endoplasmic reticulum into predominantly trimers. In a second time, gp160 transits in the host Golgi, where glycosylation is completed. The precursor is then proteolytically cleaved in the trans-Golgi and thereby activated by cellular furin or furin-like proteases to produce gp120 and gp41.</text>
</comment>
<evidence type="ECO:0000256" key="17">
    <source>
        <dbReference type="ARBA" id="ARBA00022804"/>
    </source>
</evidence>
<evidence type="ECO:0000256" key="8">
    <source>
        <dbReference type="ARBA" id="ARBA00022510"/>
    </source>
</evidence>
<keyword evidence="25 33" id="KW-0472">Membrane</keyword>
<feature type="coiled-coil region" evidence="33">
    <location>
        <begin position="641"/>
        <end position="675"/>
    </location>
</feature>
<feature type="chain" id="PRO_5023239142" description="Envelope glycoprotein gp160" evidence="33">
    <location>
        <begin position="33"/>
        <end position="864"/>
    </location>
</feature>
<keyword evidence="16 33" id="KW-0732">Signal</keyword>
<feature type="disulfide bond" evidence="33">
    <location>
        <begin position="226"/>
        <end position="255"/>
    </location>
</feature>
<comment type="domain">
    <text evidence="33">The YXXL motif is involved in determining the exact site of viral release at the surface of infected mononuclear cells and promotes endocytosis. YXXL and di-leucine endocytosis motifs interact directly or indirectly with the clathrin adapter complexes, opperate independently, and their activities are not additive.</text>
</comment>
<dbReference type="FunFam" id="1.10.287.210:FF:000001">
    <property type="entry name" value="Envelope glycoprotein gp160"/>
    <property type="match status" value="1"/>
</dbReference>
<dbReference type="InterPro" id="IPR000328">
    <property type="entry name" value="GP41-like"/>
</dbReference>
<evidence type="ECO:0000256" key="4">
    <source>
        <dbReference type="ARBA" id="ARBA00004563"/>
    </source>
</evidence>
<keyword evidence="18 33" id="KW-0946">Virion</keyword>
<keyword evidence="27 33" id="KW-1015">Disulfide bond</keyword>
<keyword evidence="8 33" id="KW-1170">Fusion of virus membrane with host endosomal membrane</keyword>
<comment type="miscellaneous">
    <text evidence="33">Inhibitors targeting HIV-1 viral envelope proteins are used as antiretroviral drugs. Attachment of virions to the cell surface via non-specific interactions and CD4 binding can be blocked by inhibitors that include cyanovirin-N, cyclotriazadisulfonamide analogs, PRO 2000, TNX 355 and PRO 542. In addition, BMS 806 can block CD4-induced conformational changes. Env interactions with the coreceptor molecules can be targeted by CCR5 antagonists including SCH-D, maraviroc (UK 427857) and aplaviroc (GW 873140), and the CXCR4 antagonist AMD 070. Fusion of viral and cellular membranes can be inhibited by peptides such as enfuvirtide and tifuvirtide (T 1249). Resistance to inhibitors associated with mutations in Env are observed. Most of the time, single mutations confer only a modest reduction in drug susceptibility. Combination of several mutations is usually required to develop a high-level drug resistance.</text>
</comment>
<feature type="region of interest" description="MPER; binding to GalCer" evidence="33">
    <location>
        <begin position="670"/>
        <end position="691"/>
    </location>
</feature>
<comment type="PTM">
    <text evidence="33">Highly glycosylated by host. The high number of glycan on the protein is reffered to as 'glycan shield' because it contributes to hide protein sequence from adaptive immune system.</text>
</comment>
<comment type="subcellular location">
    <subcellularLocation>
        <location evidence="3">Host cell membrane</location>
        <topology evidence="3">Peripheral membrane protein</topology>
    </subcellularLocation>
    <subcellularLocation>
        <location evidence="1">Host cell membrane</location>
        <topology evidence="1">Single-pass type I membrane protein</topology>
    </subcellularLocation>
    <subcellularLocation>
        <location evidence="2">Host endosome membrane</location>
        <topology evidence="2">Peripheral membrane protein</topology>
    </subcellularLocation>
    <subcellularLocation>
        <location evidence="5">Host endosome membrane</location>
        <topology evidence="5">Single-pass type I membrane protein</topology>
    </subcellularLocation>
    <subcellularLocation>
        <location evidence="6">Virion membrane</location>
        <topology evidence="6">Peripheral membrane protein</topology>
    </subcellularLocation>
    <subcellularLocation>
        <location evidence="4">Virion membrane</location>
        <topology evidence="4">Single-pass type I membrane protein</topology>
    </subcellularLocation>
</comment>
<dbReference type="GO" id="GO:0016020">
    <property type="term" value="C:membrane"/>
    <property type="evidence" value="ECO:0007669"/>
    <property type="project" value="UniProtKB-UniRule"/>
</dbReference>
<feature type="disulfide bond" evidence="33">
    <location>
        <begin position="54"/>
        <end position="74"/>
    </location>
</feature>
<evidence type="ECO:0000256" key="12">
    <source>
        <dbReference type="ARBA" id="ARBA00022595"/>
    </source>
</evidence>
<reference evidence="37" key="1">
    <citation type="journal article" date="2013" name="Retrovirology">
        <title>A common mechanism of clinical HIV-1 resistance to the CCR5 antagonist maraviroc despite divergent resistance levels and lack of common gp120 resistance mutations.</title>
        <authorList>
            <person name="Roche M."/>
            <person name="Salimi H."/>
            <person name="Duncan R."/>
            <person name="Wilkinson B.L."/>
            <person name="Chikere K."/>
            <person name="Moore M.S."/>
            <person name="Webb N.E."/>
            <person name="Zappi H."/>
            <person name="Sterjovski J."/>
            <person name="Flynn J.K."/>
            <person name="Ellett A."/>
            <person name="Gray L.R."/>
            <person name="Lee B."/>
            <person name="Jubb B."/>
            <person name="Westby M."/>
            <person name="Ramsland P.A."/>
            <person name="Lewin S.R."/>
            <person name="Payne R.J."/>
            <person name="Churchill M.J."/>
            <person name="Gorry P.R."/>
        </authorList>
    </citation>
    <scope>NUCLEOTIDE SEQUENCE</scope>
    <source>
        <strain evidence="37">17Res</strain>
    </source>
</reference>
<evidence type="ECO:0000256" key="7">
    <source>
        <dbReference type="ARBA" id="ARBA00022506"/>
    </source>
</evidence>